<dbReference type="AlphaFoldDB" id="W5SJD6"/>
<evidence type="ECO:0000313" key="2">
    <source>
        <dbReference type="EMBL" id="AHH07005.1"/>
    </source>
</evidence>
<accession>W5SJD6</accession>
<evidence type="ECO:0000256" key="1">
    <source>
        <dbReference type="SAM" id="MobiDB-lite"/>
    </source>
</evidence>
<dbReference type="EMBL" id="CP004281">
    <property type="protein sequence ID" value="AHH07005.1"/>
    <property type="molecule type" value="Genomic_DNA"/>
</dbReference>
<feature type="compositionally biased region" description="Basic and acidic residues" evidence="1">
    <location>
        <begin position="11"/>
        <end position="40"/>
    </location>
</feature>
<feature type="region of interest" description="Disordered" evidence="1">
    <location>
        <begin position="1"/>
        <end position="40"/>
    </location>
</feature>
<proteinExistence type="predicted"/>
<sequence length="40" mass="4838">MPNENKQTHKQNKEKEHQEKKLQLLEKKLNDSDLHKQNVS</sequence>
<keyword evidence="2" id="KW-0614">Plasmid</keyword>
<geneLocation type="plasmid" evidence="2">
    <name>unnamed</name>
</geneLocation>
<protein>
    <submittedName>
        <fullName evidence="2">Uncharacterized protein</fullName>
    </submittedName>
</protein>
<organism evidence="2">
    <name type="scientific">Borrelia crocidurae DOU</name>
    <dbReference type="NCBI Taxonomy" id="1293575"/>
    <lineage>
        <taxon>Bacteria</taxon>
        <taxon>Pseudomonadati</taxon>
        <taxon>Spirochaetota</taxon>
        <taxon>Spirochaetia</taxon>
        <taxon>Spirochaetales</taxon>
        <taxon>Borreliaceae</taxon>
        <taxon>Borrelia</taxon>
    </lineage>
</organism>
<gene>
    <name evidence="2" type="ORF">BCD_0939</name>
</gene>
<reference evidence="2" key="1">
    <citation type="submission" date="2013-02" db="EMBL/GenBank/DDBJ databases">
        <title>Comparative genomics of Borrelia species.</title>
        <authorList>
            <person name="Schwan T.G."/>
            <person name="Raffel S.J."/>
            <person name="Porcella S.F."/>
        </authorList>
    </citation>
    <scope>NUCLEOTIDE SEQUENCE</scope>
    <source>
        <strain evidence="2">DOU</strain>
        <plasmid evidence="2">unnamed</plasmid>
    </source>
</reference>
<dbReference type="HOGENOM" id="CLU_3285836_0_0_12"/>
<name>W5SJD6_9SPIR</name>